<reference evidence="1" key="1">
    <citation type="journal article" date="2014" name="Genome Biol. Evol.">
        <title>Comparative genomic analysis of malaria mosquito vector-associated novel pathogen Elizabethkingia anophelis.</title>
        <authorList>
            <person name="Teo J."/>
            <person name="Tan S.Y."/>
            <person name="Liu Y."/>
            <person name="Tay M."/>
            <person name="Ding Y."/>
            <person name="Li Y."/>
            <person name="Kjelleberg S."/>
            <person name="Givskov M."/>
            <person name="Lin R.T."/>
            <person name="Yang L."/>
        </authorList>
    </citation>
    <scope>NUCLEOTIDE SEQUENCE</scope>
</reference>
<name>A0A455ZCQ6_9FLAO</name>
<accession>A0A455ZCQ6</accession>
<dbReference type="EMBL" id="BK010590">
    <property type="protein sequence ID" value="DAC74434.1"/>
    <property type="molecule type" value="Genomic_DNA"/>
</dbReference>
<organism evidence="1">
    <name type="scientific">Elizabethkingia anophelis</name>
    <dbReference type="NCBI Taxonomy" id="1117645"/>
    <lineage>
        <taxon>Bacteria</taxon>
        <taxon>Pseudomonadati</taxon>
        <taxon>Bacteroidota</taxon>
        <taxon>Flavobacteriia</taxon>
        <taxon>Flavobacteriales</taxon>
        <taxon>Weeksellaceae</taxon>
        <taxon>Elizabethkingia</taxon>
    </lineage>
</organism>
<sequence>MLLERKQNRIQASLDKNHVEAMKMTLVNGSKMDRNINPCYRISKY</sequence>
<reference evidence="1" key="4">
    <citation type="journal article" date="2016" name="Sci. Rep.">
        <title>Genomic epidemiology and global diversity of the emerging bacterial pathogen Elizabethkingia anophelis.</title>
        <authorList>
            <person name="Breurec S."/>
            <person name="Criscuolo A."/>
            <person name="Diancourt L."/>
            <person name="Rendueles O."/>
            <person name="Vandenbogaert M."/>
            <person name="Passet V."/>
            <person name="Caro V."/>
            <person name="Rocha E.P."/>
            <person name="Touchon M."/>
            <person name="Brisse S."/>
        </authorList>
    </citation>
    <scope>NUCLEOTIDE SEQUENCE</scope>
</reference>
<reference evidence="1" key="5">
    <citation type="journal article" date="2017" name="Genome Announc.">
        <title>Complete Circularized Genome Sequences of Four Strains of Elizabethkingia anophelis, Including Two Novel Strains Isolated from Wild-Caught Anopheles sinensis.</title>
        <authorList>
            <person name="Pei D."/>
            <person name="Nicholson A.C."/>
            <person name="Jiang J."/>
            <person name="Chen H."/>
            <person name="Whitney A.M."/>
            <person name="Villarma A."/>
            <person name="Bell M."/>
            <person name="Humrighouse B."/>
            <person name="Rowe L.A."/>
            <person name="Sheth M."/>
            <person name="Batra D."/>
            <person name="Juieng P."/>
            <person name="Loparev V.N."/>
            <person name="McQuiston J.R."/>
            <person name="Lan Y."/>
            <person name="Ma Y."/>
            <person name="Xu J."/>
        </authorList>
    </citation>
    <scope>NUCLEOTIDE SEQUENCE</scope>
</reference>
<dbReference type="AlphaFoldDB" id="A0A455ZCQ6"/>
<protein>
    <submittedName>
        <fullName evidence="1">Uncharacterized protein</fullName>
    </submittedName>
</protein>
<evidence type="ECO:0000313" key="1">
    <source>
        <dbReference type="EMBL" id="DAC74434.1"/>
    </source>
</evidence>
<reference evidence="1" key="3">
    <citation type="journal article" date="2016" name="Genome Announc.">
        <title>Complete Genome Sequences of Four Strains from the 2015-2016 Elizabethkingia anophelis Outbreak.</title>
        <authorList>
            <person name="Nicholson A.C."/>
            <person name="Whitney A.M."/>
            <person name="Emery B.D."/>
            <person name="Bell M.E."/>
            <person name="Gartin J.T."/>
            <person name="Humrighouse B.W."/>
            <person name="Loparev V.N."/>
            <person name="Batra D."/>
            <person name="Sheth M."/>
            <person name="Rowe L.A."/>
            <person name="Juieng P."/>
            <person name="Knipe K."/>
            <person name="Gulvik C."/>
            <person name="McQuiston J.R."/>
        </authorList>
    </citation>
    <scope>NUCLEOTIDE SEQUENCE</scope>
</reference>
<reference evidence="1" key="7">
    <citation type="journal article" date="2017" name="Sci. Rep.">
        <title>Genomic features, phylogenetic relationships, and comparative genomics of Elizabethkingia anophelis strain EM361-97 isolated in Taiwan.</title>
        <authorList>
            <person name="Lin J.N."/>
            <person name="Lai C.H."/>
            <person name="Yang C.H."/>
            <person name="Huang Y.H."/>
            <person name="Lin H.H."/>
        </authorList>
    </citation>
    <scope>NUCLEOTIDE SEQUENCE</scope>
</reference>
<reference evidence="1" key="8">
    <citation type="journal article" date="2018" name="J. ISSAAS">
        <title>In Silico Identification of Three Types of Integrative and Conjugative Elements (ICEs) in Elizabethkingia anophelis Strains Isolated from Around the World.</title>
        <authorList>
            <person name="Xu J."/>
            <person name="Pei D."/>
            <person name="Nicholson A."/>
            <person name="Lan Y."/>
            <person name="Xia Q."/>
        </authorList>
    </citation>
    <scope>NUCLEOTIDE SEQUENCE</scope>
</reference>
<proteinExistence type="predicted"/>
<reference evidence="1" key="6">
    <citation type="journal article" date="2017" name="Nat. Commun.">
        <title>Evolutionary dynamics and genomic features of the Elizabethkingia anophelis 2015 to 2016 Wisconsin outbreak strain.</title>
        <authorList>
            <person name="Perrin A."/>
            <person name="Larsonneur E."/>
            <person name="Nicholson A.C."/>
            <person name="Edwards D.J."/>
            <person name="Gundlach K.M."/>
            <person name="Whitney A.M."/>
            <person name="Gulvik C.A."/>
            <person name="Bell M.E."/>
            <person name="Rendueles O."/>
            <person name="Cury J."/>
            <person name="Hugon P."/>
            <person name="Clermont D."/>
            <person name="Enouf V."/>
            <person name="Loparev V."/>
            <person name="Juieng P."/>
            <person name="Monson T."/>
            <person name="Warshauer D."/>
            <person name="Elbadawi L.I."/>
            <person name="Walters M.S."/>
            <person name="Crist M.B."/>
            <person name="Noble-Wang J."/>
            <person name="Borlaug G."/>
            <person name="Rocha E.P.C."/>
            <person name="Criscuolo A."/>
            <person name="Touchon M."/>
            <person name="Davis J.P."/>
            <person name="Holt K.E."/>
            <person name="McQuiston J.R."/>
            <person name="Brisse S."/>
        </authorList>
    </citation>
    <scope>NUCLEOTIDE SEQUENCE</scope>
</reference>
<reference evidence="1" key="2">
    <citation type="journal article" date="2014" name="PLoS ONE">
        <title>Insights from the genome annotation of Elizabethkingia anophelis from the malaria vector Anopheles gambiae.</title>
        <authorList>
            <person name="Kukutla P."/>
            <person name="Lindberg B.G."/>
            <person name="Pei D."/>
            <person name="Rayl M."/>
            <person name="Yu W."/>
            <person name="Steritz M."/>
            <person name="Faye I."/>
            <person name="Xu J."/>
        </authorList>
    </citation>
    <scope>NUCLEOTIDE SEQUENCE</scope>
</reference>